<feature type="domain" description="Methyltransferase type 11" evidence="1">
    <location>
        <begin position="206"/>
        <end position="249"/>
    </location>
</feature>
<dbReference type="CDD" id="cd02440">
    <property type="entry name" value="AdoMet_MTases"/>
    <property type="match status" value="1"/>
</dbReference>
<gene>
    <name evidence="2" type="ORF">RMAR1173_LOCUS9560</name>
</gene>
<dbReference type="GO" id="GO:0008757">
    <property type="term" value="F:S-adenosylmethionine-dependent methyltransferase activity"/>
    <property type="evidence" value="ECO:0007669"/>
    <property type="project" value="InterPro"/>
</dbReference>
<dbReference type="Gene3D" id="3.40.50.150">
    <property type="entry name" value="Vaccinia Virus protein VP39"/>
    <property type="match status" value="1"/>
</dbReference>
<dbReference type="InterPro" id="IPR013216">
    <property type="entry name" value="Methyltransf_11"/>
</dbReference>
<evidence type="ECO:0000313" key="2">
    <source>
        <dbReference type="EMBL" id="CAD9685096.1"/>
    </source>
</evidence>
<sequence length="316" mass="34653">MKVGRRLLGACVSLASWSEGVQLGLGSRRALLRSGIAGVSLGWRSGMAAAAGGGAGATVTVQVDGQPQTFPAQPLLPPGFEKAFELRIRNITDEVFEADKQFPEAYPYSRADMRRLDETDDGGFYSEPRFVYHVDAGAVAALTHYYGETIPPGSDILDICSSWVSHYPRSFPTTMRSITGTGMNALELQANSQLTSFDPLDLNRTPRLPYPDESFDCVTCVVSVDYLNNPLDVFREVRRVLRPGGRFILSQSNRLFYTKAVAIWLGLDDFGRLELIGDYFHYAGGFTSPQAFDISAKGRGARDPMYIVQAIKEGKA</sequence>
<dbReference type="AlphaFoldDB" id="A0A7S2WF82"/>
<dbReference type="EMBL" id="HBHJ01014567">
    <property type="protein sequence ID" value="CAD9685096.1"/>
    <property type="molecule type" value="Transcribed_RNA"/>
</dbReference>
<evidence type="ECO:0000259" key="1">
    <source>
        <dbReference type="Pfam" id="PF08241"/>
    </source>
</evidence>
<dbReference type="Pfam" id="PF08241">
    <property type="entry name" value="Methyltransf_11"/>
    <property type="match status" value="1"/>
</dbReference>
<dbReference type="PANTHER" id="PTHR43036:SF2">
    <property type="entry name" value="OS04G0481300 PROTEIN"/>
    <property type="match status" value="1"/>
</dbReference>
<organism evidence="2">
    <name type="scientific">Rhizochromulina marina</name>
    <dbReference type="NCBI Taxonomy" id="1034831"/>
    <lineage>
        <taxon>Eukaryota</taxon>
        <taxon>Sar</taxon>
        <taxon>Stramenopiles</taxon>
        <taxon>Ochrophyta</taxon>
        <taxon>Dictyochophyceae</taxon>
        <taxon>Rhizochromulinales</taxon>
        <taxon>Rhizochromulina</taxon>
    </lineage>
</organism>
<protein>
    <recommendedName>
        <fullName evidence="1">Methyltransferase type 11 domain-containing protein</fullName>
    </recommendedName>
</protein>
<dbReference type="InterPro" id="IPR029063">
    <property type="entry name" value="SAM-dependent_MTases_sf"/>
</dbReference>
<dbReference type="PANTHER" id="PTHR43036">
    <property type="entry name" value="OSJNBB0011N17.9 PROTEIN"/>
    <property type="match status" value="1"/>
</dbReference>
<dbReference type="SUPFAM" id="SSF53335">
    <property type="entry name" value="S-adenosyl-L-methionine-dependent methyltransferases"/>
    <property type="match status" value="1"/>
</dbReference>
<name>A0A7S2WF82_9STRA</name>
<proteinExistence type="predicted"/>
<accession>A0A7S2WF82</accession>
<reference evidence="2" key="1">
    <citation type="submission" date="2021-01" db="EMBL/GenBank/DDBJ databases">
        <authorList>
            <person name="Corre E."/>
            <person name="Pelletier E."/>
            <person name="Niang G."/>
            <person name="Scheremetjew M."/>
            <person name="Finn R."/>
            <person name="Kale V."/>
            <person name="Holt S."/>
            <person name="Cochrane G."/>
            <person name="Meng A."/>
            <person name="Brown T."/>
            <person name="Cohen L."/>
        </authorList>
    </citation>
    <scope>NUCLEOTIDE SEQUENCE</scope>
    <source>
        <strain evidence="2">CCMP1243</strain>
    </source>
</reference>